<feature type="domain" description="Glycosyltransferase subfamily 4-like N-terminal" evidence="6">
    <location>
        <begin position="388"/>
        <end position="592"/>
    </location>
</feature>
<evidence type="ECO:0000256" key="4">
    <source>
        <dbReference type="ARBA" id="ARBA00022679"/>
    </source>
</evidence>
<feature type="domain" description="Glycosyltransferase 2-like" evidence="5">
    <location>
        <begin position="102"/>
        <end position="262"/>
    </location>
</feature>
<dbReference type="EMBL" id="JAFLHG010000004">
    <property type="protein sequence ID" value="MBT8797606.1"/>
    <property type="molecule type" value="Genomic_DNA"/>
</dbReference>
<comment type="pathway">
    <text evidence="1">Cell wall biogenesis; cell wall polysaccharide biosynthesis.</text>
</comment>
<name>A0ABS5XSV4_9MICO</name>
<evidence type="ECO:0000313" key="7">
    <source>
        <dbReference type="EMBL" id="MBT8797606.1"/>
    </source>
</evidence>
<evidence type="ECO:0000313" key="8">
    <source>
        <dbReference type="Proteomes" id="UP000740605"/>
    </source>
</evidence>
<dbReference type="InterPro" id="IPR028098">
    <property type="entry name" value="Glyco_trans_4-like_N"/>
</dbReference>
<dbReference type="Gene3D" id="3.40.50.2000">
    <property type="entry name" value="Glycogen Phosphorylase B"/>
    <property type="match status" value="2"/>
</dbReference>
<dbReference type="Pfam" id="PF00535">
    <property type="entry name" value="Glycos_transf_2"/>
    <property type="match status" value="1"/>
</dbReference>
<keyword evidence="8" id="KW-1185">Reference proteome</keyword>
<evidence type="ECO:0000256" key="2">
    <source>
        <dbReference type="ARBA" id="ARBA00006739"/>
    </source>
</evidence>
<evidence type="ECO:0000256" key="3">
    <source>
        <dbReference type="ARBA" id="ARBA00022676"/>
    </source>
</evidence>
<proteinExistence type="inferred from homology"/>
<comment type="similarity">
    <text evidence="2">Belongs to the glycosyltransferase 2 family.</text>
</comment>
<evidence type="ECO:0000259" key="5">
    <source>
        <dbReference type="Pfam" id="PF00535"/>
    </source>
</evidence>
<sequence>MNENAPAETFEVEVLLDGHPYTTAKTDVPRRDLVKAGLSTGRGGLTFTNPLLEWLLDGDTHTLALRFPDKTMSDEVKVVASPLRTRGGSSIVHTVPTRPVAIIVPIYNAADDVEVCIERLLAYTPSHATIILIDDCSSDPRVREILGRYEGSPQLRILRNDENLGFTRTVNRGIAAADRDDVILLNSDARVTPGWLQGILTASTSSARIATVTAMSDRAGAFSAPNIGNDNPLPAGVDEITYARAFRRRSLGLYPRVPTGNGFCMWISRLCIDELGALDEVAFPRGYGEENDFCMRAGRAGWIHVIDDRTYVFHDRSKSFGESKGDLLASGRAVIDARYPEYSHVIRTFRESPRIALARNRARLALSDAQSGTADSPRVLFVISTNTGGTPQTNADLMNALEDAIDPWILRCDSREVTLSRVVDGDIEEVRSHVLRDAVEPIRHISPEYDAVVASWLDHFGFDVVHIRHLLWHSLSLPRIAKELGMEVVLSFHDFYALSPNLKLIDDEGVYLGDAYTPSASEYRDTGWRGSQFPTPSGSWLHWWQRRFWSAIEVCDAYVTTSDSARDLIASRFPELDVSRFHVIEHGRDFDRFRSVAATPAHGEPLRILVPGGISAAKGREVLRAIAAADTSRDIEWHVLGTMKASFGPDGSRIVQHGSYDRSEFGRLVEKIAPHAGVVLSIWDETYCHTLTEMWSVGLPVFVLDFPNVAQRVRRFGAGWVLAGMEGPSLLNQITSALFDRKNRVAALDGVREWQHGWGMAWTTTQMSLRYLDIYRQLLSDDRASSVVRVGVLAPSSRDFAQAPESTHIRVWERTRNSAARRVDYVRVNTESAVASIQQDLLDGLLVQPTAVPGTAGAGLSNALDASRVPLIAELDDDLNSTQPARERHSEPAGNASTSRALLDRAASLSVSNELLRDRLSRGGVGTSVFPAALSDRLWRVPPRARSADGKMRALCLGNRALEGDLESILPALDVFAAANPDFRLLVVGPLSGVQMDELRRDRDWMSSVEVPESARQYPKLVEWLRDLSARVDFAIAPLEDAERNTHRSDLELLEYLGLGLRTVASAVGPYRDASVPGVEVVPNTITDWIDALSSVVAEVRSDGARIDGLPWLVEHRMLSGQQKRFDEFIESTVRQSAAVDHALRTA</sequence>
<dbReference type="PANTHER" id="PTHR43179">
    <property type="entry name" value="RHAMNOSYLTRANSFERASE WBBL"/>
    <property type="match status" value="1"/>
</dbReference>
<dbReference type="Gene3D" id="3.90.550.10">
    <property type="entry name" value="Spore Coat Polysaccharide Biosynthesis Protein SpsA, Chain A"/>
    <property type="match status" value="1"/>
</dbReference>
<keyword evidence="4" id="KW-0808">Transferase</keyword>
<gene>
    <name evidence="7" type="ORF">J0P97_05920</name>
</gene>
<dbReference type="InterPro" id="IPR029044">
    <property type="entry name" value="Nucleotide-diphossugar_trans"/>
</dbReference>
<evidence type="ECO:0000256" key="1">
    <source>
        <dbReference type="ARBA" id="ARBA00004776"/>
    </source>
</evidence>
<keyword evidence="3" id="KW-0328">Glycosyltransferase</keyword>
<reference evidence="7 8" key="1">
    <citation type="submission" date="2021-03" db="EMBL/GenBank/DDBJ databases">
        <title>Microbacterium pauli sp. nov., isolated from microfiltered milk.</title>
        <authorList>
            <person name="Bellassi P."/>
            <person name="Fontana A."/>
            <person name="Callegari M.L."/>
            <person name="Lorenzo M."/>
            <person name="Cappa F."/>
        </authorList>
    </citation>
    <scope>NUCLEOTIDE SEQUENCE [LARGE SCALE GENOMIC DNA]</scope>
    <source>
        <strain evidence="7 8">DSM 18909</strain>
    </source>
</reference>
<protein>
    <submittedName>
        <fullName evidence="7">Glycosyltransferase</fullName>
    </submittedName>
</protein>
<dbReference type="RefSeq" id="WP_215486847.1">
    <property type="nucleotide sequence ID" value="NZ_BAAAPJ010000002.1"/>
</dbReference>
<organism evidence="7 8">
    <name type="scientific">Microbacterium flavum</name>
    <dbReference type="NCBI Taxonomy" id="415216"/>
    <lineage>
        <taxon>Bacteria</taxon>
        <taxon>Bacillati</taxon>
        <taxon>Actinomycetota</taxon>
        <taxon>Actinomycetes</taxon>
        <taxon>Micrococcales</taxon>
        <taxon>Microbacteriaceae</taxon>
        <taxon>Microbacterium</taxon>
    </lineage>
</organism>
<dbReference type="InterPro" id="IPR001173">
    <property type="entry name" value="Glyco_trans_2-like"/>
</dbReference>
<accession>A0ABS5XSV4</accession>
<dbReference type="PANTHER" id="PTHR43179:SF12">
    <property type="entry name" value="GALACTOFURANOSYLTRANSFERASE GLFT2"/>
    <property type="match status" value="1"/>
</dbReference>
<dbReference type="SUPFAM" id="SSF53448">
    <property type="entry name" value="Nucleotide-diphospho-sugar transferases"/>
    <property type="match status" value="1"/>
</dbReference>
<comment type="caution">
    <text evidence="7">The sequence shown here is derived from an EMBL/GenBank/DDBJ whole genome shotgun (WGS) entry which is preliminary data.</text>
</comment>
<dbReference type="Proteomes" id="UP000740605">
    <property type="component" value="Unassembled WGS sequence"/>
</dbReference>
<dbReference type="Pfam" id="PF13439">
    <property type="entry name" value="Glyco_transf_4"/>
    <property type="match status" value="1"/>
</dbReference>
<evidence type="ECO:0000259" key="6">
    <source>
        <dbReference type="Pfam" id="PF13439"/>
    </source>
</evidence>
<dbReference type="SUPFAM" id="SSF53756">
    <property type="entry name" value="UDP-Glycosyltransferase/glycogen phosphorylase"/>
    <property type="match status" value="2"/>
</dbReference>